<organism evidence="3 4">
    <name type="scientific">Filifactor villosus</name>
    <dbReference type="NCBI Taxonomy" id="29374"/>
    <lineage>
        <taxon>Bacteria</taxon>
        <taxon>Bacillati</taxon>
        <taxon>Bacillota</taxon>
        <taxon>Clostridia</taxon>
        <taxon>Peptostreptococcales</taxon>
        <taxon>Filifactoraceae</taxon>
        <taxon>Filifactor</taxon>
    </lineage>
</organism>
<evidence type="ECO:0000259" key="2">
    <source>
        <dbReference type="Pfam" id="PF22208"/>
    </source>
</evidence>
<accession>A0ABV9QIG8</accession>
<dbReference type="RefSeq" id="WP_379787205.1">
    <property type="nucleotide sequence ID" value="NZ_JBHSHL010000003.1"/>
</dbReference>
<dbReference type="InterPro" id="IPR053941">
    <property type="entry name" value="Csm6_HEPN"/>
</dbReference>
<comment type="caution">
    <text evidence="3">The sequence shown here is derived from an EMBL/GenBank/DDBJ whole genome shotgun (WGS) entry which is preliminary data.</text>
</comment>
<protein>
    <recommendedName>
        <fullName evidence="5">CRISPR-associated protein, Csm6 family</fullName>
    </recommendedName>
</protein>
<dbReference type="Pfam" id="PF09659">
    <property type="entry name" value="Cas_Csm6_HEPN"/>
    <property type="match status" value="1"/>
</dbReference>
<dbReference type="Proteomes" id="UP001595916">
    <property type="component" value="Unassembled WGS sequence"/>
</dbReference>
<evidence type="ECO:0000313" key="4">
    <source>
        <dbReference type="Proteomes" id="UP001595916"/>
    </source>
</evidence>
<reference evidence="4" key="1">
    <citation type="journal article" date="2019" name="Int. J. Syst. Evol. Microbiol.">
        <title>The Global Catalogue of Microorganisms (GCM) 10K type strain sequencing project: providing services to taxonomists for standard genome sequencing and annotation.</title>
        <authorList>
            <consortium name="The Broad Institute Genomics Platform"/>
            <consortium name="The Broad Institute Genome Sequencing Center for Infectious Disease"/>
            <person name="Wu L."/>
            <person name="Ma J."/>
        </authorList>
    </citation>
    <scope>NUCLEOTIDE SEQUENCE [LARGE SCALE GENOMIC DNA]</scope>
    <source>
        <strain evidence="4">CCUG 46385</strain>
    </source>
</reference>
<sequence length="480" mass="56089">MNTEIDMTKERVLLTFAGNTDPTRGQHDGPILHICRYYRPQKIYLILTKEMQERDEKPHDFYRRALDRNLPGYEYELIRFRTDIVDAHKFESYFDIVYKVFEQIKKDSEGKDIEVLVNLTSGTTQMASNLVTYIVDAENLKLTPVQVSTPERKSNTEKPVGLDYDVGLEAEMNLDNEGETVCRLISPDLRRYTRIRLKSQVGRLLDRYEYVASIELLKQKVFDKDQELNTLLNFALERRVLSGLESNAKLHPLSNKNYDKLYYYTKSKKETRVPLWYEVADYFALALTKEKVKDISGYSLMIEPFTVNLYLSILSELFGKNLNQLFEAVYSRKKTSSADVSYKISTKKLGEELKKKIEKDMNIFELKEGTYISDKVLVSMICYFIEEKEEAKRVVSLEDFKELSETLEKVKPVRNMLAHSLKSITEHDFREEAGVEVSKVSSTIKNFLTKYYTPLGFKPSMLDIYDNINKEIKRILEEEK</sequence>
<gene>
    <name evidence="3" type="ORF">ACFO4R_01535</name>
</gene>
<dbReference type="NCBIfam" id="TIGR02672">
    <property type="entry name" value="cas_csm6"/>
    <property type="match status" value="1"/>
</dbReference>
<dbReference type="Pfam" id="PF22208">
    <property type="entry name" value="Cas_Csm6_CARF"/>
    <property type="match status" value="1"/>
</dbReference>
<dbReference type="InterPro" id="IPR053955">
    <property type="entry name" value="Csm6_CARF"/>
</dbReference>
<dbReference type="EMBL" id="JBHSHL010000003">
    <property type="protein sequence ID" value="MFC4803754.1"/>
    <property type="molecule type" value="Genomic_DNA"/>
</dbReference>
<keyword evidence="4" id="KW-1185">Reference proteome</keyword>
<name>A0ABV9QIG8_9FIRM</name>
<evidence type="ECO:0000313" key="3">
    <source>
        <dbReference type="EMBL" id="MFC4803754.1"/>
    </source>
</evidence>
<feature type="domain" description="Csm6 CARF" evidence="2">
    <location>
        <begin position="83"/>
        <end position="180"/>
    </location>
</feature>
<dbReference type="Gene3D" id="3.40.50.10770">
    <property type="entry name" value="Hypothetical protein VC1899 like domain (Restriction endonuclease-like)"/>
    <property type="match status" value="1"/>
</dbReference>
<evidence type="ECO:0008006" key="5">
    <source>
        <dbReference type="Google" id="ProtNLM"/>
    </source>
</evidence>
<proteinExistence type="predicted"/>
<dbReference type="InterPro" id="IPR013489">
    <property type="entry name" value="CRISPR-assoc_prot_Csm6"/>
</dbReference>
<evidence type="ECO:0000259" key="1">
    <source>
        <dbReference type="Pfam" id="PF09659"/>
    </source>
</evidence>
<feature type="domain" description="Csm6 HEPN" evidence="1">
    <location>
        <begin position="373"/>
        <end position="473"/>
    </location>
</feature>